<dbReference type="Gene3D" id="2.60.40.1910">
    <property type="match status" value="1"/>
</dbReference>
<comment type="similarity">
    <text evidence="3">Belongs to the peptidase M1 family.</text>
</comment>
<dbReference type="GO" id="GO:0005615">
    <property type="term" value="C:extracellular space"/>
    <property type="evidence" value="ECO:0007669"/>
    <property type="project" value="TreeGrafter"/>
</dbReference>
<evidence type="ECO:0000256" key="10">
    <source>
        <dbReference type="ARBA" id="ARBA00022833"/>
    </source>
</evidence>
<name>A0A1B0D9N6_PHLPP</name>
<evidence type="ECO:0000256" key="14">
    <source>
        <dbReference type="ARBA" id="ARBA00023288"/>
    </source>
</evidence>
<dbReference type="VEuPathDB" id="VectorBase:PPAI004348"/>
<evidence type="ECO:0000256" key="11">
    <source>
        <dbReference type="ARBA" id="ARBA00023049"/>
    </source>
</evidence>
<dbReference type="EnsemblMetazoa" id="PPAI004348-RA">
    <property type="protein sequence ID" value="PPAI004348-PA"/>
    <property type="gene ID" value="PPAI004348"/>
</dbReference>
<dbReference type="GO" id="GO:0042277">
    <property type="term" value="F:peptide binding"/>
    <property type="evidence" value="ECO:0007669"/>
    <property type="project" value="TreeGrafter"/>
</dbReference>
<dbReference type="Gene3D" id="1.10.390.10">
    <property type="entry name" value="Neutral Protease Domain 2"/>
    <property type="match status" value="1"/>
</dbReference>
<evidence type="ECO:0000256" key="1">
    <source>
        <dbReference type="ARBA" id="ARBA00001947"/>
    </source>
</evidence>
<keyword evidence="13" id="KW-0325">Glycoprotein</keyword>
<keyword evidence="9" id="KW-0378">Hydrolase</keyword>
<dbReference type="PANTHER" id="PTHR11533">
    <property type="entry name" value="PROTEASE M1 ZINC METALLOPROTEASE"/>
    <property type="match status" value="1"/>
</dbReference>
<evidence type="ECO:0000256" key="6">
    <source>
        <dbReference type="ARBA" id="ARBA00022670"/>
    </source>
</evidence>
<dbReference type="FunFam" id="2.60.40.1910:FF:000008">
    <property type="entry name" value="Aminopeptidase"/>
    <property type="match status" value="1"/>
</dbReference>
<dbReference type="PANTHER" id="PTHR11533:SF290">
    <property type="entry name" value="AMINOPEPTIDASE"/>
    <property type="match status" value="1"/>
</dbReference>
<evidence type="ECO:0000256" key="2">
    <source>
        <dbReference type="ARBA" id="ARBA00004609"/>
    </source>
</evidence>
<sequence>MLGRTTFQKGLQKYVKDMAFKVAEPKDFYRNIQEAADEDNSLPRDVNVEDVINSWIDQPGYPLLTVMRNYDSNEIVVNQQRFLSSRGEVDNERITWYIPLSINTARNPDMNNTMPRAWLKQGTRELVIRTEENLTWTSDDWVLFNVQQTGYYRVNYDLHNWKLLANDLYGEYPCNIGTINRAQLIDDSFSLAYSDNIQFTVALDIIKYVKFEREYSVWVTANRHLLSMDRKLQGDSYELYFGRFLQHLTDGHFERLDVFEDNLRDCTSNTFLRPIIVHLACRSGSGKCLTATRIMVTAEALTGHVLAPRERPSVYYCHGLKNADENTFQYFWKKLKSLTNDQERKNLVHSIGCYHNSDSVYSLLLETVDLNATDVFYTNYERHSILWNIIRNGDVKVVMRFLRENHNTIARTYTYNFRMENNLKEIADCLPEEYHQEYTEILEMLAAEGHISRSLMERCIIDMENHRIWVNENKIKIENWIAGYFQPKLENSGMEITVSTLVVLIAIGHIFFPIY</sequence>
<dbReference type="Gene3D" id="1.25.50.20">
    <property type="match status" value="1"/>
</dbReference>
<dbReference type="GO" id="GO:0008270">
    <property type="term" value="F:zinc ion binding"/>
    <property type="evidence" value="ECO:0007669"/>
    <property type="project" value="TreeGrafter"/>
</dbReference>
<dbReference type="Pfam" id="PF11838">
    <property type="entry name" value="ERAP1_C"/>
    <property type="match status" value="1"/>
</dbReference>
<keyword evidence="11" id="KW-0482">Metalloprotease</keyword>
<evidence type="ECO:0000256" key="7">
    <source>
        <dbReference type="ARBA" id="ARBA00022723"/>
    </source>
</evidence>
<organism evidence="16 17">
    <name type="scientific">Phlebotomus papatasi</name>
    <name type="common">Sandfly</name>
    <dbReference type="NCBI Taxonomy" id="29031"/>
    <lineage>
        <taxon>Eukaryota</taxon>
        <taxon>Metazoa</taxon>
        <taxon>Ecdysozoa</taxon>
        <taxon>Arthropoda</taxon>
        <taxon>Hexapoda</taxon>
        <taxon>Insecta</taxon>
        <taxon>Pterygota</taxon>
        <taxon>Neoptera</taxon>
        <taxon>Endopterygota</taxon>
        <taxon>Diptera</taxon>
        <taxon>Nematocera</taxon>
        <taxon>Psychodoidea</taxon>
        <taxon>Psychodidae</taxon>
        <taxon>Phlebotomus</taxon>
        <taxon>Phlebotomus</taxon>
    </lineage>
</organism>
<keyword evidence="8" id="KW-0732">Signal</keyword>
<keyword evidence="14" id="KW-0449">Lipoprotein</keyword>
<comment type="subcellular location">
    <subcellularLocation>
        <location evidence="2">Cell membrane</location>
        <topology evidence="2">Lipid-anchor</topology>
        <topology evidence="2">GPI-anchor</topology>
    </subcellularLocation>
</comment>
<feature type="domain" description="ERAP1-like C-terminal" evidence="15">
    <location>
        <begin position="141"/>
        <end position="431"/>
    </location>
</feature>
<protein>
    <recommendedName>
        <fullName evidence="15">ERAP1-like C-terminal domain-containing protein</fullName>
    </recommendedName>
</protein>
<evidence type="ECO:0000256" key="9">
    <source>
        <dbReference type="ARBA" id="ARBA00022801"/>
    </source>
</evidence>
<dbReference type="GO" id="GO:0006508">
    <property type="term" value="P:proteolysis"/>
    <property type="evidence" value="ECO:0007669"/>
    <property type="project" value="UniProtKB-KW"/>
</dbReference>
<keyword evidence="12" id="KW-0472">Membrane</keyword>
<dbReference type="EMBL" id="AJVK01028348">
    <property type="status" value="NOT_ANNOTATED_CDS"/>
    <property type="molecule type" value="Genomic_DNA"/>
</dbReference>
<dbReference type="GO" id="GO:0043171">
    <property type="term" value="P:peptide catabolic process"/>
    <property type="evidence" value="ECO:0007669"/>
    <property type="project" value="TreeGrafter"/>
</dbReference>
<dbReference type="InterPro" id="IPR027268">
    <property type="entry name" value="Peptidase_M4/M1_CTD_sf"/>
</dbReference>
<evidence type="ECO:0000313" key="17">
    <source>
        <dbReference type="Proteomes" id="UP000092462"/>
    </source>
</evidence>
<dbReference type="InterPro" id="IPR050344">
    <property type="entry name" value="Peptidase_M1_aminopeptidases"/>
</dbReference>
<evidence type="ECO:0000256" key="5">
    <source>
        <dbReference type="ARBA" id="ARBA00022622"/>
    </source>
</evidence>
<keyword evidence="4" id="KW-1003">Cell membrane</keyword>
<dbReference type="GO" id="GO:0070006">
    <property type="term" value="F:metalloaminopeptidase activity"/>
    <property type="evidence" value="ECO:0007669"/>
    <property type="project" value="TreeGrafter"/>
</dbReference>
<keyword evidence="7" id="KW-0479">Metal-binding</keyword>
<evidence type="ECO:0000256" key="8">
    <source>
        <dbReference type="ARBA" id="ARBA00022729"/>
    </source>
</evidence>
<dbReference type="AlphaFoldDB" id="A0A1B0D9N6"/>
<evidence type="ECO:0000256" key="12">
    <source>
        <dbReference type="ARBA" id="ARBA00023136"/>
    </source>
</evidence>
<accession>A0A1B0D9N6</accession>
<evidence type="ECO:0000256" key="3">
    <source>
        <dbReference type="ARBA" id="ARBA00010136"/>
    </source>
</evidence>
<dbReference type="Proteomes" id="UP000092462">
    <property type="component" value="Unassembled WGS sequence"/>
</dbReference>
<evidence type="ECO:0000256" key="13">
    <source>
        <dbReference type="ARBA" id="ARBA00023180"/>
    </source>
</evidence>
<dbReference type="SUPFAM" id="SSF55486">
    <property type="entry name" value="Metalloproteases ('zincins'), catalytic domain"/>
    <property type="match status" value="1"/>
</dbReference>
<evidence type="ECO:0000259" key="15">
    <source>
        <dbReference type="Pfam" id="PF11838"/>
    </source>
</evidence>
<keyword evidence="5" id="KW-0336">GPI-anchor</keyword>
<keyword evidence="10" id="KW-0862">Zinc</keyword>
<dbReference type="GO" id="GO:0005737">
    <property type="term" value="C:cytoplasm"/>
    <property type="evidence" value="ECO:0007669"/>
    <property type="project" value="TreeGrafter"/>
</dbReference>
<dbReference type="GO" id="GO:0098552">
    <property type="term" value="C:side of membrane"/>
    <property type="evidence" value="ECO:0007669"/>
    <property type="project" value="UniProtKB-KW"/>
</dbReference>
<comment type="cofactor">
    <cofactor evidence="1">
        <name>Zn(2+)</name>
        <dbReference type="ChEBI" id="CHEBI:29105"/>
    </cofactor>
</comment>
<evidence type="ECO:0000313" key="16">
    <source>
        <dbReference type="EnsemblMetazoa" id="PPAI004348-PA"/>
    </source>
</evidence>
<dbReference type="VEuPathDB" id="VectorBase:PPAPM1_008139"/>
<keyword evidence="17" id="KW-1185">Reference proteome</keyword>
<proteinExistence type="inferred from homology"/>
<dbReference type="InterPro" id="IPR024571">
    <property type="entry name" value="ERAP1-like_C_dom"/>
</dbReference>
<evidence type="ECO:0000256" key="4">
    <source>
        <dbReference type="ARBA" id="ARBA00022475"/>
    </source>
</evidence>
<dbReference type="GO" id="GO:0005886">
    <property type="term" value="C:plasma membrane"/>
    <property type="evidence" value="ECO:0007669"/>
    <property type="project" value="UniProtKB-SubCell"/>
</dbReference>
<reference evidence="16" key="1">
    <citation type="submission" date="2022-08" db="UniProtKB">
        <authorList>
            <consortium name="EnsemblMetazoa"/>
        </authorList>
    </citation>
    <scope>IDENTIFICATION</scope>
    <source>
        <strain evidence="16">Israel</strain>
    </source>
</reference>
<keyword evidence="6" id="KW-0645">Protease</keyword>